<protein>
    <submittedName>
        <fullName evidence="5">C2 domain-containing protein 2 isoform X1</fullName>
    </submittedName>
</protein>
<dbReference type="RefSeq" id="XP_072850268.1">
    <property type="nucleotide sequence ID" value="XM_072994167.1"/>
</dbReference>
<dbReference type="PANTHER" id="PTHR21119">
    <property type="entry name" value="C2 DOMAIN-CONTAINING PROTEIN"/>
    <property type="match status" value="1"/>
</dbReference>
<evidence type="ECO:0000259" key="3">
    <source>
        <dbReference type="Pfam" id="PF18696"/>
    </source>
</evidence>
<feature type="transmembrane region" description="Helical" evidence="1">
    <location>
        <begin position="16"/>
        <end position="39"/>
    </location>
</feature>
<dbReference type="GeneID" id="110090887"/>
<evidence type="ECO:0000313" key="5">
    <source>
        <dbReference type="RefSeq" id="XP_072850268.1"/>
    </source>
</evidence>
<accession>A0ABM5FXY6</accession>
<dbReference type="Pfam" id="PF18696">
    <property type="entry name" value="SMP_C2CD2L"/>
    <property type="match status" value="1"/>
</dbReference>
<evidence type="ECO:0000313" key="4">
    <source>
        <dbReference type="Proteomes" id="UP001652642"/>
    </source>
</evidence>
<evidence type="ECO:0000259" key="2">
    <source>
        <dbReference type="Pfam" id="PF00168"/>
    </source>
</evidence>
<feature type="domain" description="C2" evidence="2">
    <location>
        <begin position="310"/>
        <end position="398"/>
    </location>
</feature>
<dbReference type="Pfam" id="PF00168">
    <property type="entry name" value="C2"/>
    <property type="match status" value="1"/>
</dbReference>
<reference evidence="5" key="1">
    <citation type="submission" date="2025-08" db="UniProtKB">
        <authorList>
            <consortium name="RefSeq"/>
        </authorList>
    </citation>
    <scope>IDENTIFICATION</scope>
</reference>
<dbReference type="InterPro" id="IPR035892">
    <property type="entry name" value="C2_domain_sf"/>
</dbReference>
<sequence>MAWLASWLGEVQRLSLLSALTAALAIVLLYLAQYGLSLLRRRGRRGKTPAPASPAPELRLPGDRDEGAALLAWLLALASWRREWQKAWLAALNQDAVGRADSYLFTFEEDAERQPLELVVKQVVSVMKSVDEKVISCNLVGNAFHFIVNVSCTSPITAECQSYSVKLSPVYLKLELSMKSKEEDIQVRWSFIYTSETNTEVKPTREQEIINNNNKNTAKHPYFPYGSEISLLSGHWNIFKGILDQNAGAFTLAESFKRVLQNIISSATPSMVLSTKPTEVKAIQGAQNTGTLPQGTSPPKPPRAHELKLLVKNIKATLTHGSTEGSVKPLCILQLNEPLQKFSTSVANDPMELSWKDEFLFELNAKSKDLQVKIAENGELDSGFSAFATVPLDLFRKQPSGHRSFALNNQCSSNSSTVGSVFAEYTYIEPSESRSLQASAKFPVAKVEKDRTVMPCGTVVTTVTAVKAKPLLEGRSSFLHSGSPGRSPVKIKVIEKDLSVQAIHCRNASVNRALSSSDTELLVLNGTDPVAEVAIHQLSESAKQKLKSPRKKSTIIISGVSKTNLSQDSEAALMMDYAAAMDGSSKQADASSVEGNLTQPPSDENVLLSASQTLPVHEDPQENSHDAWTLDDTSQQWDSSVLLDQDCDKMSGSSVSISESGAVKKSKGGILKKSAKLFFLRRHHQKDPGMSQSHNDLTYLQQPTSDGTQRKGGTLTRILNKKIIFKSKSKSKLNGTPVEPYA</sequence>
<proteinExistence type="predicted"/>
<evidence type="ECO:0000256" key="1">
    <source>
        <dbReference type="SAM" id="Phobius"/>
    </source>
</evidence>
<feature type="domain" description="Synaptotagmin-like mitochondrial and lipid-binding" evidence="3">
    <location>
        <begin position="84"/>
        <end position="214"/>
    </location>
</feature>
<dbReference type="InterPro" id="IPR040885">
    <property type="entry name" value="SMP_C2CD2L"/>
</dbReference>
<keyword evidence="1" id="KW-0812">Transmembrane</keyword>
<keyword evidence="1" id="KW-1133">Transmembrane helix</keyword>
<dbReference type="InterPro" id="IPR039934">
    <property type="entry name" value="C2CD2/C2CD2L"/>
</dbReference>
<dbReference type="SUPFAM" id="SSF49562">
    <property type="entry name" value="C2 domain (Calcium/lipid-binding domain, CaLB)"/>
    <property type="match status" value="1"/>
</dbReference>
<name>A0ABM5FXY6_9SAUR</name>
<dbReference type="InterPro" id="IPR000008">
    <property type="entry name" value="C2_dom"/>
</dbReference>
<dbReference type="PANTHER" id="PTHR21119:SF7">
    <property type="entry name" value="C2 DOMAIN-CONTAINING PROTEIN 2"/>
    <property type="match status" value="1"/>
</dbReference>
<keyword evidence="4" id="KW-1185">Reference proteome</keyword>
<dbReference type="Proteomes" id="UP001652642">
    <property type="component" value="Chromosome 3"/>
</dbReference>
<organism evidence="4 5">
    <name type="scientific">Pogona vitticeps</name>
    <name type="common">central bearded dragon</name>
    <dbReference type="NCBI Taxonomy" id="103695"/>
    <lineage>
        <taxon>Eukaryota</taxon>
        <taxon>Metazoa</taxon>
        <taxon>Chordata</taxon>
        <taxon>Craniata</taxon>
        <taxon>Vertebrata</taxon>
        <taxon>Euteleostomi</taxon>
        <taxon>Lepidosauria</taxon>
        <taxon>Squamata</taxon>
        <taxon>Bifurcata</taxon>
        <taxon>Unidentata</taxon>
        <taxon>Episquamata</taxon>
        <taxon>Toxicofera</taxon>
        <taxon>Iguania</taxon>
        <taxon>Acrodonta</taxon>
        <taxon>Agamidae</taxon>
        <taxon>Amphibolurinae</taxon>
        <taxon>Pogona</taxon>
    </lineage>
</organism>
<gene>
    <name evidence="5" type="primary">C2CD2</name>
</gene>
<keyword evidence="1" id="KW-0472">Membrane</keyword>